<dbReference type="Proteomes" id="UP000283210">
    <property type="component" value="Chromosome 9"/>
</dbReference>
<gene>
    <name evidence="2" type="ORF">OJAV_G00094300</name>
</gene>
<dbReference type="AlphaFoldDB" id="A0A3S2M658"/>
<accession>A0A3S2M658</accession>
<dbReference type="EMBL" id="CM012445">
    <property type="protein sequence ID" value="RVE68707.1"/>
    <property type="molecule type" value="Genomic_DNA"/>
</dbReference>
<proteinExistence type="predicted"/>
<dbReference type="SMART" id="SM00198">
    <property type="entry name" value="SCP"/>
    <property type="match status" value="1"/>
</dbReference>
<dbReference type="Gene3D" id="3.40.33.10">
    <property type="entry name" value="CAP"/>
    <property type="match status" value="1"/>
</dbReference>
<evidence type="ECO:0000259" key="1">
    <source>
        <dbReference type="SMART" id="SM00198"/>
    </source>
</evidence>
<evidence type="ECO:0000313" key="3">
    <source>
        <dbReference type="Proteomes" id="UP000283210"/>
    </source>
</evidence>
<dbReference type="Pfam" id="PF00188">
    <property type="entry name" value="CAP"/>
    <property type="match status" value="1"/>
</dbReference>
<evidence type="ECO:0000313" key="2">
    <source>
        <dbReference type="EMBL" id="RVE68707.1"/>
    </source>
</evidence>
<reference evidence="2 3" key="2">
    <citation type="submission" date="2019-01" db="EMBL/GenBank/DDBJ databases">
        <title>A chromosome length genome reference of the Java medaka (oryzias javanicus).</title>
        <authorList>
            <person name="Herpin A."/>
            <person name="Takehana Y."/>
            <person name="Naruse K."/>
            <person name="Ansai S."/>
            <person name="Kawaguchi M."/>
        </authorList>
    </citation>
    <scope>NUCLEOTIDE SEQUENCE [LARGE SCALE GENOMIC DNA]</scope>
    <source>
        <strain evidence="2">RS831</strain>
        <tissue evidence="2">Whole body</tissue>
    </source>
</reference>
<protein>
    <recommendedName>
        <fullName evidence="1">SCP domain-containing protein</fullName>
    </recommendedName>
</protein>
<sequence length="149" mass="16814">MADEKFKQEFLEAHNTYRAEHGVQPLTYNKELCDKAQEWADQCLQKNLLSHSNTDDGENVFYKSGYPQVTITGKDAVGSWYSEIKDYNFEKPGFTSGTGHFTQVVWKNSKELGVGMATDGKTAFVVGQYRPPGNFTNKGAFEENVQPKE</sequence>
<dbReference type="PRINTS" id="PR00837">
    <property type="entry name" value="V5TPXLIKE"/>
</dbReference>
<dbReference type="InterPro" id="IPR035940">
    <property type="entry name" value="CAP_sf"/>
</dbReference>
<dbReference type="InterPro" id="IPR034113">
    <property type="entry name" value="SCP_GAPR1-like"/>
</dbReference>
<feature type="domain" description="SCP" evidence="1">
    <location>
        <begin position="5"/>
        <end position="137"/>
    </location>
</feature>
<dbReference type="InterPro" id="IPR001283">
    <property type="entry name" value="CRISP-related"/>
</dbReference>
<dbReference type="SUPFAM" id="SSF55797">
    <property type="entry name" value="PR-1-like"/>
    <property type="match status" value="1"/>
</dbReference>
<dbReference type="InterPro" id="IPR014044">
    <property type="entry name" value="CAP_dom"/>
</dbReference>
<reference evidence="2 3" key="1">
    <citation type="submission" date="2018-11" db="EMBL/GenBank/DDBJ databases">
        <authorList>
            <person name="Lopez-Roques C."/>
            <person name="Donnadieu C."/>
            <person name="Bouchez O."/>
            <person name="Klopp C."/>
            <person name="Cabau C."/>
            <person name="Zahm M."/>
        </authorList>
    </citation>
    <scope>NUCLEOTIDE SEQUENCE [LARGE SCALE GENOMIC DNA]</scope>
    <source>
        <strain evidence="2">RS831</strain>
        <tissue evidence="2">Whole body</tissue>
    </source>
</reference>
<dbReference type="PROSITE" id="PS01009">
    <property type="entry name" value="CRISP_1"/>
    <property type="match status" value="1"/>
</dbReference>
<organism evidence="2 3">
    <name type="scientific">Oryzias javanicus</name>
    <name type="common">Javanese ricefish</name>
    <name type="synonym">Aplocheilus javanicus</name>
    <dbReference type="NCBI Taxonomy" id="123683"/>
    <lineage>
        <taxon>Eukaryota</taxon>
        <taxon>Metazoa</taxon>
        <taxon>Chordata</taxon>
        <taxon>Craniata</taxon>
        <taxon>Vertebrata</taxon>
        <taxon>Euteleostomi</taxon>
        <taxon>Actinopterygii</taxon>
        <taxon>Neopterygii</taxon>
        <taxon>Teleostei</taxon>
        <taxon>Neoteleostei</taxon>
        <taxon>Acanthomorphata</taxon>
        <taxon>Ovalentaria</taxon>
        <taxon>Atherinomorphae</taxon>
        <taxon>Beloniformes</taxon>
        <taxon>Adrianichthyidae</taxon>
        <taxon>Oryziinae</taxon>
        <taxon>Oryzias</taxon>
    </lineage>
</organism>
<dbReference type="FunFam" id="3.40.33.10:FF:000002">
    <property type="entry name" value="Golgi-associated plant pathogenesis-related protein 1"/>
    <property type="match status" value="1"/>
</dbReference>
<dbReference type="GO" id="GO:0005576">
    <property type="term" value="C:extracellular region"/>
    <property type="evidence" value="ECO:0007669"/>
    <property type="project" value="InterPro"/>
</dbReference>
<dbReference type="CDD" id="cd05382">
    <property type="entry name" value="CAP_GAPR1-like"/>
    <property type="match status" value="1"/>
</dbReference>
<dbReference type="OrthoDB" id="337038at2759"/>
<dbReference type="PANTHER" id="PTHR10334">
    <property type="entry name" value="CYSTEINE-RICH SECRETORY PROTEIN-RELATED"/>
    <property type="match status" value="1"/>
</dbReference>
<dbReference type="InterPro" id="IPR018244">
    <property type="entry name" value="Allrgn_V5/Tpx1_CS"/>
</dbReference>
<name>A0A3S2M658_ORYJA</name>
<keyword evidence="3" id="KW-1185">Reference proteome</keyword>